<accession>A0ABQ4GN26</accession>
<feature type="transmembrane region" description="Helical" evidence="8">
    <location>
        <begin position="211"/>
        <end position="240"/>
    </location>
</feature>
<sequence>MAALLSPLSPSGPAPAAAPAEKGAGSRRGTRNWPFLLIVPALLVLLAVFAYPVAQTFVSAFTTPSPGTGNFAWFFGSSANVAVLTRTFSTALWATVICLCLAYPYAYLMTVASPRARAALLLIVMLPFWTSLMVRTFAWLVLLQDTGVVNGFLGLLGLGPVSLVRTQAGVLIGMVQILMPFMVLPLYSVMSGIDRRLLTAAQSLGARPLVALLRVFVPLSLPGVAAGATMVFITSLGFYVTPALLGSPSEALISQFMYTQVSGMLMWGRGGAMAVVLFAATLLLIGLLGLATRAGRRSRAGAR</sequence>
<dbReference type="PANTHER" id="PTHR42929:SF5">
    <property type="entry name" value="ABC TRANSPORTER PERMEASE PROTEIN"/>
    <property type="match status" value="1"/>
</dbReference>
<evidence type="ECO:0000259" key="10">
    <source>
        <dbReference type="PROSITE" id="PS50928"/>
    </source>
</evidence>
<keyword evidence="6 8" id="KW-1133">Transmembrane helix</keyword>
<evidence type="ECO:0000313" key="11">
    <source>
        <dbReference type="EMBL" id="GIH62802.1"/>
    </source>
</evidence>
<feature type="transmembrane region" description="Helical" evidence="8">
    <location>
        <begin position="35"/>
        <end position="54"/>
    </location>
</feature>
<keyword evidence="4" id="KW-1003">Cell membrane</keyword>
<keyword evidence="3 8" id="KW-0813">Transport</keyword>
<dbReference type="EMBL" id="BOOF01000018">
    <property type="protein sequence ID" value="GIH62802.1"/>
    <property type="molecule type" value="Genomic_DNA"/>
</dbReference>
<protein>
    <submittedName>
        <fullName evidence="11">ABC transporter permease</fullName>
    </submittedName>
</protein>
<dbReference type="PROSITE" id="PS50928">
    <property type="entry name" value="ABC_TM1"/>
    <property type="match status" value="1"/>
</dbReference>
<evidence type="ECO:0000256" key="3">
    <source>
        <dbReference type="ARBA" id="ARBA00022448"/>
    </source>
</evidence>
<keyword evidence="5 8" id="KW-0812">Transmembrane</keyword>
<feature type="region of interest" description="Disordered" evidence="9">
    <location>
        <begin position="1"/>
        <end position="27"/>
    </location>
</feature>
<evidence type="ECO:0000313" key="12">
    <source>
        <dbReference type="Proteomes" id="UP000660454"/>
    </source>
</evidence>
<evidence type="ECO:0000256" key="7">
    <source>
        <dbReference type="ARBA" id="ARBA00023136"/>
    </source>
</evidence>
<evidence type="ECO:0000256" key="5">
    <source>
        <dbReference type="ARBA" id="ARBA00022692"/>
    </source>
</evidence>
<feature type="domain" description="ABC transmembrane type-1" evidence="10">
    <location>
        <begin position="84"/>
        <end position="288"/>
    </location>
</feature>
<dbReference type="InterPro" id="IPR000515">
    <property type="entry name" value="MetI-like"/>
</dbReference>
<feature type="transmembrane region" description="Helical" evidence="8">
    <location>
        <begin position="120"/>
        <end position="142"/>
    </location>
</feature>
<dbReference type="InterPro" id="IPR035906">
    <property type="entry name" value="MetI-like_sf"/>
</dbReference>
<evidence type="ECO:0000256" key="2">
    <source>
        <dbReference type="ARBA" id="ARBA00007069"/>
    </source>
</evidence>
<reference evidence="11 12" key="1">
    <citation type="submission" date="2021-01" db="EMBL/GenBank/DDBJ databases">
        <title>Whole genome shotgun sequence of Microbispora siamensis NBRC 104113.</title>
        <authorList>
            <person name="Komaki H."/>
            <person name="Tamura T."/>
        </authorList>
    </citation>
    <scope>NUCLEOTIDE SEQUENCE [LARGE SCALE GENOMIC DNA]</scope>
    <source>
        <strain evidence="11 12">NBRC 104113</strain>
    </source>
</reference>
<name>A0ABQ4GN26_9ACTN</name>
<dbReference type="CDD" id="cd06261">
    <property type="entry name" value="TM_PBP2"/>
    <property type="match status" value="1"/>
</dbReference>
<feature type="compositionally biased region" description="Low complexity" evidence="9">
    <location>
        <begin position="1"/>
        <end position="20"/>
    </location>
</feature>
<keyword evidence="12" id="KW-1185">Reference proteome</keyword>
<evidence type="ECO:0000256" key="6">
    <source>
        <dbReference type="ARBA" id="ARBA00022989"/>
    </source>
</evidence>
<organism evidence="11 12">
    <name type="scientific">Microbispora siamensis</name>
    <dbReference type="NCBI Taxonomy" id="564413"/>
    <lineage>
        <taxon>Bacteria</taxon>
        <taxon>Bacillati</taxon>
        <taxon>Actinomycetota</taxon>
        <taxon>Actinomycetes</taxon>
        <taxon>Streptosporangiales</taxon>
        <taxon>Streptosporangiaceae</taxon>
        <taxon>Microbispora</taxon>
    </lineage>
</organism>
<comment type="caution">
    <text evidence="11">The sequence shown here is derived from an EMBL/GenBank/DDBJ whole genome shotgun (WGS) entry which is preliminary data.</text>
</comment>
<feature type="transmembrane region" description="Helical" evidence="8">
    <location>
        <begin position="271"/>
        <end position="291"/>
    </location>
</feature>
<gene>
    <name evidence="11" type="ORF">Msi02_36190</name>
</gene>
<dbReference type="Proteomes" id="UP000660454">
    <property type="component" value="Unassembled WGS sequence"/>
</dbReference>
<feature type="transmembrane region" description="Helical" evidence="8">
    <location>
        <begin position="90"/>
        <end position="108"/>
    </location>
</feature>
<keyword evidence="7 8" id="KW-0472">Membrane</keyword>
<feature type="transmembrane region" description="Helical" evidence="8">
    <location>
        <begin position="168"/>
        <end position="190"/>
    </location>
</feature>
<dbReference type="SUPFAM" id="SSF161098">
    <property type="entry name" value="MetI-like"/>
    <property type="match status" value="1"/>
</dbReference>
<evidence type="ECO:0000256" key="1">
    <source>
        <dbReference type="ARBA" id="ARBA00004651"/>
    </source>
</evidence>
<comment type="similarity">
    <text evidence="2">Belongs to the binding-protein-dependent transport system permease family. CysTW subfamily.</text>
</comment>
<dbReference type="Pfam" id="PF00528">
    <property type="entry name" value="BPD_transp_1"/>
    <property type="match status" value="1"/>
</dbReference>
<evidence type="ECO:0000256" key="4">
    <source>
        <dbReference type="ARBA" id="ARBA00022475"/>
    </source>
</evidence>
<dbReference type="RefSeq" id="WP_204049402.1">
    <property type="nucleotide sequence ID" value="NZ_BOOF01000018.1"/>
</dbReference>
<comment type="subcellular location">
    <subcellularLocation>
        <location evidence="1 8">Cell membrane</location>
        <topology evidence="1 8">Multi-pass membrane protein</topology>
    </subcellularLocation>
</comment>
<proteinExistence type="inferred from homology"/>
<dbReference type="Gene3D" id="1.10.3720.10">
    <property type="entry name" value="MetI-like"/>
    <property type="match status" value="1"/>
</dbReference>
<dbReference type="PANTHER" id="PTHR42929">
    <property type="entry name" value="INNER MEMBRANE ABC TRANSPORTER PERMEASE PROTEIN YDCU-RELATED-RELATED"/>
    <property type="match status" value="1"/>
</dbReference>
<evidence type="ECO:0000256" key="9">
    <source>
        <dbReference type="SAM" id="MobiDB-lite"/>
    </source>
</evidence>
<evidence type="ECO:0000256" key="8">
    <source>
        <dbReference type="RuleBase" id="RU363032"/>
    </source>
</evidence>